<protein>
    <submittedName>
        <fullName evidence="4">Cytochrome P450</fullName>
    </submittedName>
</protein>
<evidence type="ECO:0000256" key="2">
    <source>
        <dbReference type="RuleBase" id="RU000461"/>
    </source>
</evidence>
<dbReference type="Gene3D" id="1.10.630.10">
    <property type="entry name" value="Cytochrome P450"/>
    <property type="match status" value="1"/>
</dbReference>
<evidence type="ECO:0000256" key="1">
    <source>
        <dbReference type="ARBA" id="ARBA00010617"/>
    </source>
</evidence>
<gene>
    <name evidence="4" type="ORF">J2S41_000693</name>
</gene>
<evidence type="ECO:0000313" key="4">
    <source>
        <dbReference type="EMBL" id="MDR7273915.1"/>
    </source>
</evidence>
<keyword evidence="2" id="KW-0503">Monooxygenase</keyword>
<feature type="region of interest" description="Disordered" evidence="3">
    <location>
        <begin position="373"/>
        <end position="399"/>
    </location>
</feature>
<evidence type="ECO:0000313" key="5">
    <source>
        <dbReference type="Proteomes" id="UP001183643"/>
    </source>
</evidence>
<keyword evidence="2" id="KW-0408">Iron</keyword>
<dbReference type="PANTHER" id="PTHR46696">
    <property type="entry name" value="P450, PUTATIVE (EUROFUNG)-RELATED"/>
    <property type="match status" value="1"/>
</dbReference>
<organism evidence="4 5">
    <name type="scientific">Catenuloplanes atrovinosus</name>
    <dbReference type="NCBI Taxonomy" id="137266"/>
    <lineage>
        <taxon>Bacteria</taxon>
        <taxon>Bacillati</taxon>
        <taxon>Actinomycetota</taxon>
        <taxon>Actinomycetes</taxon>
        <taxon>Micromonosporales</taxon>
        <taxon>Micromonosporaceae</taxon>
        <taxon>Catenuloplanes</taxon>
    </lineage>
</organism>
<dbReference type="AlphaFoldDB" id="A0AAE4C9T5"/>
<dbReference type="Proteomes" id="UP001183643">
    <property type="component" value="Unassembled WGS sequence"/>
</dbReference>
<dbReference type="InterPro" id="IPR017972">
    <property type="entry name" value="Cyt_P450_CS"/>
</dbReference>
<comment type="similarity">
    <text evidence="1 2">Belongs to the cytochrome P450 family.</text>
</comment>
<dbReference type="EMBL" id="JAVDYB010000001">
    <property type="protein sequence ID" value="MDR7273915.1"/>
    <property type="molecule type" value="Genomic_DNA"/>
</dbReference>
<comment type="caution">
    <text evidence="4">The sequence shown here is derived from an EMBL/GenBank/DDBJ whole genome shotgun (WGS) entry which is preliminary data.</text>
</comment>
<dbReference type="RefSeq" id="WP_310362943.1">
    <property type="nucleotide sequence ID" value="NZ_JAVDYB010000001.1"/>
</dbReference>
<dbReference type="InterPro" id="IPR001128">
    <property type="entry name" value="Cyt_P450"/>
</dbReference>
<keyword evidence="5" id="KW-1185">Reference proteome</keyword>
<dbReference type="SUPFAM" id="SSF48264">
    <property type="entry name" value="Cytochrome P450"/>
    <property type="match status" value="1"/>
</dbReference>
<dbReference type="PROSITE" id="PS00086">
    <property type="entry name" value="CYTOCHROME_P450"/>
    <property type="match status" value="1"/>
</dbReference>
<dbReference type="GO" id="GO:0016705">
    <property type="term" value="F:oxidoreductase activity, acting on paired donors, with incorporation or reduction of molecular oxygen"/>
    <property type="evidence" value="ECO:0007669"/>
    <property type="project" value="InterPro"/>
</dbReference>
<reference evidence="4" key="1">
    <citation type="submission" date="2023-07" db="EMBL/GenBank/DDBJ databases">
        <title>Sequencing the genomes of 1000 actinobacteria strains.</title>
        <authorList>
            <person name="Klenk H.-P."/>
        </authorList>
    </citation>
    <scope>NUCLEOTIDE SEQUENCE</scope>
    <source>
        <strain evidence="4">DSM 44707</strain>
    </source>
</reference>
<dbReference type="InterPro" id="IPR036396">
    <property type="entry name" value="Cyt_P450_sf"/>
</dbReference>
<keyword evidence="2" id="KW-0560">Oxidoreductase</keyword>
<dbReference type="GO" id="GO:0004497">
    <property type="term" value="F:monooxygenase activity"/>
    <property type="evidence" value="ECO:0007669"/>
    <property type="project" value="UniProtKB-KW"/>
</dbReference>
<name>A0AAE4C9T5_9ACTN</name>
<evidence type="ECO:0000256" key="3">
    <source>
        <dbReference type="SAM" id="MobiDB-lite"/>
    </source>
</evidence>
<accession>A0AAE4C9T5</accession>
<dbReference type="GO" id="GO:0020037">
    <property type="term" value="F:heme binding"/>
    <property type="evidence" value="ECO:0007669"/>
    <property type="project" value="InterPro"/>
</dbReference>
<dbReference type="GO" id="GO:0005506">
    <property type="term" value="F:iron ion binding"/>
    <property type="evidence" value="ECO:0007669"/>
    <property type="project" value="InterPro"/>
</dbReference>
<sequence>MSGRKRDRRVYLGAHPFLFGLLAAVRRRPVARVGGTLLVNGTEEFIEAMTRVPLDRRAAGTTGAIARDLADADLLFDQEGAAHRDARRALATRLSSAGVERLRPVWRAVLDHRLGELRDGGRLDVVDLAAELAGRTAAALLAIDADPRALATAARGAAAAAARAHLPGPHLPPRRGHDPATTAARLTTLLATSPRICGTSSSPEGLGPEMGAGLAAMVAVAAINTTVAGIPRAVAWCADDGLWEHAAGGERVDALVAELLRVIVPTPLLPRAAGGDATIGGCPVSRGDRLVLVTRHAAGAHHRDPDPLDPAPPHVAQLVFGTGPHACPGAALARAQLRDVLEALAPLRPAVVAARPDRAAALPGWRTLRITATRSTGDGLPIEPDERLTGPGRAHGPVE</sequence>
<dbReference type="Pfam" id="PF00067">
    <property type="entry name" value="p450"/>
    <property type="match status" value="1"/>
</dbReference>
<keyword evidence="2" id="KW-0349">Heme</keyword>
<keyword evidence="2" id="KW-0479">Metal-binding</keyword>
<proteinExistence type="inferred from homology"/>
<dbReference type="PANTHER" id="PTHR46696:SF6">
    <property type="entry name" value="P450, PUTATIVE (EUROFUNG)-RELATED"/>
    <property type="match status" value="1"/>
</dbReference>